<gene>
    <name evidence="6" type="ORF">TAT_000083300</name>
    <name evidence="7" type="ORF">TAV_000082700</name>
</gene>
<evidence type="ECO:0000313" key="7">
    <source>
        <dbReference type="EMBL" id="SVP90122.1"/>
    </source>
</evidence>
<evidence type="ECO:0000259" key="5">
    <source>
        <dbReference type="PROSITE" id="PS50192"/>
    </source>
</evidence>
<keyword evidence="3" id="KW-0333">Golgi apparatus</keyword>
<dbReference type="CDD" id="cd15841">
    <property type="entry name" value="SNARE_Qc"/>
    <property type="match status" value="1"/>
</dbReference>
<keyword evidence="2" id="KW-0813">Transport</keyword>
<dbReference type="GO" id="GO:0048193">
    <property type="term" value="P:Golgi vesicle transport"/>
    <property type="evidence" value="ECO:0007669"/>
    <property type="project" value="InterPro"/>
</dbReference>
<dbReference type="Gene3D" id="1.20.58.90">
    <property type="match status" value="1"/>
</dbReference>
<evidence type="ECO:0000256" key="3">
    <source>
        <dbReference type="ARBA" id="ARBA00023034"/>
    </source>
</evidence>
<proteinExistence type="predicted"/>
<feature type="transmembrane region" description="Helical" evidence="4">
    <location>
        <begin position="201"/>
        <end position="221"/>
    </location>
</feature>
<dbReference type="EMBL" id="UIVS01000001">
    <property type="protein sequence ID" value="SVP90122.1"/>
    <property type="molecule type" value="Genomic_DNA"/>
</dbReference>
<keyword evidence="4" id="KW-1133">Transmembrane helix</keyword>
<dbReference type="InterPro" id="IPR000727">
    <property type="entry name" value="T_SNARE_dom"/>
</dbReference>
<keyword evidence="4" id="KW-0812">Transmembrane</keyword>
<dbReference type="InterPro" id="IPR010989">
    <property type="entry name" value="SNARE"/>
</dbReference>
<name>A0A3B0MKZ3_THEAN</name>
<dbReference type="GO" id="GO:0015031">
    <property type="term" value="P:protein transport"/>
    <property type="evidence" value="ECO:0007669"/>
    <property type="project" value="UniProtKB-KW"/>
</dbReference>
<reference evidence="7" key="1">
    <citation type="submission" date="2018-07" db="EMBL/GenBank/DDBJ databases">
        <authorList>
            <person name="Quirk P.G."/>
            <person name="Krulwich T.A."/>
        </authorList>
    </citation>
    <scope>NUCLEOTIDE SEQUENCE</scope>
    <source>
        <strain evidence="7">Anand</strain>
    </source>
</reference>
<evidence type="ECO:0000256" key="1">
    <source>
        <dbReference type="ARBA" id="ARBA00004409"/>
    </source>
</evidence>
<evidence type="ECO:0000256" key="4">
    <source>
        <dbReference type="SAM" id="Phobius"/>
    </source>
</evidence>
<feature type="domain" description="T-SNARE coiled-coil homology" evidence="5">
    <location>
        <begin position="131"/>
        <end position="193"/>
    </location>
</feature>
<dbReference type="GO" id="GO:0000139">
    <property type="term" value="C:Golgi membrane"/>
    <property type="evidence" value="ECO:0007669"/>
    <property type="project" value="UniProtKB-SubCell"/>
</dbReference>
<dbReference type="PROSITE" id="PS50192">
    <property type="entry name" value="T_SNARE"/>
    <property type="match status" value="1"/>
</dbReference>
<comment type="subcellular location">
    <subcellularLocation>
        <location evidence="1">Golgi apparatus membrane</location>
        <topology evidence="1">Single-pass type IV membrane protein</topology>
    </subcellularLocation>
</comment>
<dbReference type="VEuPathDB" id="PiroplasmaDB:TA05955"/>
<dbReference type="Pfam" id="PF09177">
    <property type="entry name" value="STX6_10_61_N"/>
    <property type="match status" value="1"/>
</dbReference>
<sequence>MIEGLDKDPYDEAENKVRKSIRKAILLQSQLYDNTGSLKNDNNEAVRSGDELASVCSSIENDIGELQKVILAIQQNPNKYKISQTLIDSRQQTINEFKSKLNGIVQHTNEMKFAQTNYATDYSNVQLQHQQDVLNQQNYHLNELHGSAQTLHTQAIQFNQEVKSQNILLRDVEEQMTESQLHINTLTRKLSRFLDTDNPSIIRLILTLSIIATILVIVLIVF</sequence>
<dbReference type="InterPro" id="IPR015260">
    <property type="entry name" value="Syntaxin-6/10/61_N"/>
</dbReference>
<dbReference type="AlphaFoldDB" id="A0A3B0MKZ3"/>
<dbReference type="SUPFAM" id="SSF58038">
    <property type="entry name" value="SNARE fusion complex"/>
    <property type="match status" value="1"/>
</dbReference>
<evidence type="ECO:0000313" key="6">
    <source>
        <dbReference type="EMBL" id="SVP88980.1"/>
    </source>
</evidence>
<keyword evidence="2" id="KW-0653">Protein transport</keyword>
<evidence type="ECO:0000256" key="2">
    <source>
        <dbReference type="ARBA" id="ARBA00022927"/>
    </source>
</evidence>
<dbReference type="EMBL" id="UIVT01000001">
    <property type="protein sequence ID" value="SVP88980.1"/>
    <property type="molecule type" value="Genomic_DNA"/>
</dbReference>
<dbReference type="Gene3D" id="1.20.5.110">
    <property type="match status" value="1"/>
</dbReference>
<accession>A0A3B0MKZ3</accession>
<keyword evidence="4" id="KW-0472">Membrane</keyword>
<organism evidence="7">
    <name type="scientific">Theileria annulata</name>
    <dbReference type="NCBI Taxonomy" id="5874"/>
    <lineage>
        <taxon>Eukaryota</taxon>
        <taxon>Sar</taxon>
        <taxon>Alveolata</taxon>
        <taxon>Apicomplexa</taxon>
        <taxon>Aconoidasida</taxon>
        <taxon>Piroplasmida</taxon>
        <taxon>Theileriidae</taxon>
        <taxon>Theileria</taxon>
    </lineage>
</organism>
<dbReference type="SUPFAM" id="SSF47661">
    <property type="entry name" value="t-snare proteins"/>
    <property type="match status" value="1"/>
</dbReference>
<protein>
    <submittedName>
        <fullName evidence="7">Syntaxin 6, N-terminal, putative</fullName>
    </submittedName>
</protein>